<dbReference type="Proteomes" id="UP000238274">
    <property type="component" value="Unassembled WGS sequence"/>
</dbReference>
<dbReference type="InterPro" id="IPR027532">
    <property type="entry name" value="Mdm12"/>
</dbReference>
<dbReference type="PANTHER" id="PTHR28204:SF1">
    <property type="entry name" value="MITOCHONDRIAL DISTRIBUTION AND MORPHOLOGY PROTEIN 12"/>
    <property type="match status" value="1"/>
</dbReference>
<dbReference type="GO" id="GO:0007005">
    <property type="term" value="P:mitochondrion organization"/>
    <property type="evidence" value="ECO:0007669"/>
    <property type="project" value="InterPro"/>
</dbReference>
<evidence type="ECO:0000256" key="2">
    <source>
        <dbReference type="SAM" id="MobiDB-lite"/>
    </source>
</evidence>
<proteinExistence type="predicted"/>
<dbReference type="GO" id="GO:0032865">
    <property type="term" value="C:ERMES complex"/>
    <property type="evidence" value="ECO:0007669"/>
    <property type="project" value="InterPro"/>
</dbReference>
<reference evidence="4" key="3">
    <citation type="journal article" date="2018" name="Mol. Plant Microbe Interact.">
        <title>Genome sequence resources for the wheat stripe rust pathogen (Puccinia striiformis f. sp. tritici) and the barley stripe rust pathogen (Puccinia striiformis f. sp. hordei).</title>
        <authorList>
            <person name="Xia C."/>
            <person name="Wang M."/>
            <person name="Yin C."/>
            <person name="Cornejo O.E."/>
            <person name="Hulbert S.H."/>
            <person name="Chen X."/>
        </authorList>
    </citation>
    <scope>NUCLEOTIDE SEQUENCE [LARGE SCALE GENOMIC DNA]</scope>
    <source>
        <strain evidence="4">93TX-2</strain>
    </source>
</reference>
<protein>
    <recommendedName>
        <fullName evidence="5">Retrotransposon Copia-like N-terminal domain-containing protein</fullName>
    </recommendedName>
</protein>
<feature type="region of interest" description="Disordered" evidence="2">
    <location>
        <begin position="204"/>
        <end position="227"/>
    </location>
</feature>
<dbReference type="AlphaFoldDB" id="A0A2S4UEK7"/>
<keyword evidence="4" id="KW-1185">Reference proteome</keyword>
<sequence length="298" mass="33705">MAVEARDTRIVLTNDNYAQWLIPMEAKLHKLKSLHVVMEKIPAPDPEKDKDNAKLYVKLNEDAYAEIVQYLSLEVLAYVSATLPITDKFNGVAIWKLLKSHYAGGDLASQTTALAKFNHLAFTSIAKFIPDIRSANQAINMSGCIFDDRIRVNQMLSKLPSEFQSFRDIISMGNEHHSFEVVLKKLENYVAMNNLDHEASSIATSRSVQTAMNSQSEKPNNSSGSVCEHCKTPGHRISNCWKKFPEKAPKSHQAHMAISDNANQLASQEIEGDYSWFRTADGVRHHVDEMRFENVKYY</sequence>
<dbReference type="GO" id="GO:1990456">
    <property type="term" value="P:mitochondrion-endoplasmic reticulum membrane tethering"/>
    <property type="evidence" value="ECO:0007669"/>
    <property type="project" value="TreeGrafter"/>
</dbReference>
<dbReference type="VEuPathDB" id="FungiDB:PSHT_15493"/>
<feature type="compositionally biased region" description="Polar residues" evidence="2">
    <location>
        <begin position="204"/>
        <end position="225"/>
    </location>
</feature>
<keyword evidence="1" id="KW-0256">Endoplasmic reticulum</keyword>
<evidence type="ECO:0000313" key="4">
    <source>
        <dbReference type="Proteomes" id="UP000238274"/>
    </source>
</evidence>
<dbReference type="PANTHER" id="PTHR28204">
    <property type="entry name" value="MITOCHONDRIAL DISTRIBUTION AND MORPHOLOGY PROTEIN 12"/>
    <property type="match status" value="1"/>
</dbReference>
<dbReference type="EMBL" id="PKSM01000401">
    <property type="protein sequence ID" value="POV95755.1"/>
    <property type="molecule type" value="Genomic_DNA"/>
</dbReference>
<evidence type="ECO:0000313" key="3">
    <source>
        <dbReference type="EMBL" id="POV95755.1"/>
    </source>
</evidence>
<gene>
    <name evidence="3" type="ORF">PSHT_15493</name>
</gene>
<dbReference type="Pfam" id="PF14223">
    <property type="entry name" value="Retrotran_gag_2"/>
    <property type="match status" value="1"/>
</dbReference>
<accession>A0A2S4UEK7</accession>
<name>A0A2S4UEK7_9BASI</name>
<evidence type="ECO:0008006" key="5">
    <source>
        <dbReference type="Google" id="ProtNLM"/>
    </source>
</evidence>
<dbReference type="VEuPathDB" id="FungiDB:PSTT_00154"/>
<dbReference type="GO" id="GO:0015914">
    <property type="term" value="P:phospholipid transport"/>
    <property type="evidence" value="ECO:0007669"/>
    <property type="project" value="TreeGrafter"/>
</dbReference>
<dbReference type="OrthoDB" id="2517756at2759"/>
<reference evidence="4" key="2">
    <citation type="journal article" date="2018" name="BMC Genomics">
        <title>Genomic insights into host adaptation between the wheat stripe rust pathogen (Puccinia striiformis f. sp. tritici) and the barley stripe rust pathogen (Puccinia striiformis f. sp. hordei).</title>
        <authorList>
            <person name="Xia C."/>
            <person name="Wang M."/>
            <person name="Yin C."/>
            <person name="Cornejo O.E."/>
            <person name="Hulbert S.H."/>
            <person name="Chen X."/>
        </authorList>
    </citation>
    <scope>NUCLEOTIDE SEQUENCE [LARGE SCALE GENOMIC DNA]</scope>
    <source>
        <strain evidence="4">93TX-2</strain>
    </source>
</reference>
<organism evidence="3 4">
    <name type="scientific">Puccinia striiformis</name>
    <dbReference type="NCBI Taxonomy" id="27350"/>
    <lineage>
        <taxon>Eukaryota</taxon>
        <taxon>Fungi</taxon>
        <taxon>Dikarya</taxon>
        <taxon>Basidiomycota</taxon>
        <taxon>Pucciniomycotina</taxon>
        <taxon>Pucciniomycetes</taxon>
        <taxon>Pucciniales</taxon>
        <taxon>Pucciniaceae</taxon>
        <taxon>Puccinia</taxon>
    </lineage>
</organism>
<evidence type="ECO:0000256" key="1">
    <source>
        <dbReference type="ARBA" id="ARBA00022824"/>
    </source>
</evidence>
<reference evidence="3 4" key="1">
    <citation type="submission" date="2017-12" db="EMBL/GenBank/DDBJ databases">
        <title>Gene loss provides genomic basis for host adaptation in cereal stripe rust fungi.</title>
        <authorList>
            <person name="Xia C."/>
        </authorList>
    </citation>
    <scope>NUCLEOTIDE SEQUENCE [LARGE SCALE GENOMIC DNA]</scope>
    <source>
        <strain evidence="3 4">93TX-2</strain>
    </source>
</reference>
<comment type="caution">
    <text evidence="3">The sequence shown here is derived from an EMBL/GenBank/DDBJ whole genome shotgun (WGS) entry which is preliminary data.</text>
</comment>